<evidence type="ECO:0000313" key="2">
    <source>
        <dbReference type="EMBL" id="SNR90359.1"/>
    </source>
</evidence>
<dbReference type="OrthoDB" id="9801454at2"/>
<sequence length="262" mass="28882">MSTHSLYIMSSIQAVRFGAIIIGDEILSGKRQDAHLSKLISLLSERGLSLSWAEYLGDERPQIVATLKRTMASNDAVFCFGGIGATPDDQTRQAAAEASGLPISRHPGAVAEIEARFGESAYPKRVLMADFPLHANLIPNPVNRVPGFSLAQHYFMPGFPEMAWPMTEWILDTHYRHLFHQHTLHESSILVFDAGESQLLDLMGEITSRYPAIKLSSLPRLDQRRTIELGVRGSKADTGQAMQHIQAALDSMGYPWQTAGVA</sequence>
<organism evidence="2 3">
    <name type="scientific">Methylobacillus rhizosphaerae</name>
    <dbReference type="NCBI Taxonomy" id="551994"/>
    <lineage>
        <taxon>Bacteria</taxon>
        <taxon>Pseudomonadati</taxon>
        <taxon>Pseudomonadota</taxon>
        <taxon>Betaproteobacteria</taxon>
        <taxon>Nitrosomonadales</taxon>
        <taxon>Methylophilaceae</taxon>
        <taxon>Methylobacillus</taxon>
    </lineage>
</organism>
<reference evidence="3" key="1">
    <citation type="submission" date="2017-06" db="EMBL/GenBank/DDBJ databases">
        <authorList>
            <person name="Varghese N."/>
            <person name="Submissions S."/>
        </authorList>
    </citation>
    <scope>NUCLEOTIDE SEQUENCE [LARGE SCALE GENOMIC DNA]</scope>
    <source>
        <strain evidence="3">Ca-68</strain>
    </source>
</reference>
<dbReference type="SMART" id="SM00852">
    <property type="entry name" value="MoCF_biosynth"/>
    <property type="match status" value="1"/>
</dbReference>
<dbReference type="Pfam" id="PF00994">
    <property type="entry name" value="MoCF_biosynth"/>
    <property type="match status" value="1"/>
</dbReference>
<evidence type="ECO:0000313" key="3">
    <source>
        <dbReference type="Proteomes" id="UP000198305"/>
    </source>
</evidence>
<proteinExistence type="predicted"/>
<feature type="domain" description="MoaB/Mog" evidence="1">
    <location>
        <begin position="18"/>
        <end position="178"/>
    </location>
</feature>
<dbReference type="InterPro" id="IPR001453">
    <property type="entry name" value="MoaB/Mog_dom"/>
</dbReference>
<dbReference type="CDD" id="cd00885">
    <property type="entry name" value="cinA"/>
    <property type="match status" value="1"/>
</dbReference>
<dbReference type="InterPro" id="IPR036425">
    <property type="entry name" value="MoaB/Mog-like_dom_sf"/>
</dbReference>
<dbReference type="Proteomes" id="UP000198305">
    <property type="component" value="Unassembled WGS sequence"/>
</dbReference>
<dbReference type="InterPro" id="IPR050101">
    <property type="entry name" value="CinA"/>
</dbReference>
<dbReference type="Gene3D" id="3.40.980.10">
    <property type="entry name" value="MoaB/Mog-like domain"/>
    <property type="match status" value="1"/>
</dbReference>
<gene>
    <name evidence="2" type="ORF">SAMN05192560_1683</name>
</gene>
<keyword evidence="3" id="KW-1185">Reference proteome</keyword>
<dbReference type="SUPFAM" id="SSF53218">
    <property type="entry name" value="Molybdenum cofactor biosynthesis proteins"/>
    <property type="match status" value="1"/>
</dbReference>
<dbReference type="EMBL" id="FZOA01000006">
    <property type="protein sequence ID" value="SNR90359.1"/>
    <property type="molecule type" value="Genomic_DNA"/>
</dbReference>
<evidence type="ECO:0000259" key="1">
    <source>
        <dbReference type="SMART" id="SM00852"/>
    </source>
</evidence>
<dbReference type="AlphaFoldDB" id="A0A239A4D6"/>
<dbReference type="PANTHER" id="PTHR13939:SF0">
    <property type="entry name" value="NMN AMIDOHYDROLASE-LIKE PROTEIN YFAY"/>
    <property type="match status" value="1"/>
</dbReference>
<accession>A0A239A4D6</accession>
<protein>
    <submittedName>
        <fullName evidence="2">Predicted nucleotide-utilizing enzyme</fullName>
    </submittedName>
</protein>
<name>A0A239A4D6_9PROT</name>
<dbReference type="PANTHER" id="PTHR13939">
    <property type="entry name" value="NICOTINAMIDE-NUCLEOTIDE AMIDOHYDROLASE PNCC"/>
    <property type="match status" value="1"/>
</dbReference>